<protein>
    <submittedName>
        <fullName evidence="1">Uncharacterized protein</fullName>
    </submittedName>
</protein>
<sequence>DKSADVGNDVAGEVDDVIILQTRKCRLSTQLFLLLLSLPLCINMEFRVVEFPVEIQEVIFDFLFGEKNPAPRAPGEQPKSRQARGKSLSCLAMVCPLWRSLVQRRVYHHIKIQGSVAELNDSVEWFRAHPHLMEYVKHIEIWVPVWGRPSVRRRHFTVPRQPVQGWTVDGQAILADNNRYQRAHDNASLNDIFRVVKAFFASAQIFTLEGGDNYRSLRVEKFADGPLVFGFQDRNEKRRLPVLDHVKTFVMRGAWNVMRDSKDWYDFRQALPNITEWQCSYTRVQVLGYVTMMNILSSQFESVRHITVGLEGFANNQDNVHNVGPKPVLQPICHRLAKAAFNLETVNFTGRVCRDLFSGLISESKKSNKVSSLRSLDVLVKACCRNEVRSEYWLPLTYQLAGINHTEFNDAFHEMVLGAVQALTFLPKLSYLRIRFMDLDWTDPFQNPYFELKNDKCTGLWSPAILNALRESRPSASFVQRSNGIEPEIVDNVLVGVQALAARPVSILASQYVIIAENRLP</sequence>
<proteinExistence type="predicted"/>
<feature type="non-terminal residue" evidence="1">
    <location>
        <position position="521"/>
    </location>
</feature>
<name>A0A9W9UGG0_PENBR</name>
<dbReference type="AlphaFoldDB" id="A0A9W9UGG0"/>
<gene>
    <name evidence="1" type="ORF">N7452_006800</name>
</gene>
<evidence type="ECO:0000313" key="1">
    <source>
        <dbReference type="EMBL" id="KAJ5340072.1"/>
    </source>
</evidence>
<reference evidence="1" key="1">
    <citation type="submission" date="2022-12" db="EMBL/GenBank/DDBJ databases">
        <authorList>
            <person name="Petersen C."/>
        </authorList>
    </citation>
    <scope>NUCLEOTIDE SEQUENCE</scope>
    <source>
        <strain evidence="1">IBT 35673</strain>
    </source>
</reference>
<dbReference type="Proteomes" id="UP001147695">
    <property type="component" value="Unassembled WGS sequence"/>
</dbReference>
<organism evidence="1 2">
    <name type="scientific">Penicillium brevicompactum</name>
    <dbReference type="NCBI Taxonomy" id="5074"/>
    <lineage>
        <taxon>Eukaryota</taxon>
        <taxon>Fungi</taxon>
        <taxon>Dikarya</taxon>
        <taxon>Ascomycota</taxon>
        <taxon>Pezizomycotina</taxon>
        <taxon>Eurotiomycetes</taxon>
        <taxon>Eurotiomycetidae</taxon>
        <taxon>Eurotiales</taxon>
        <taxon>Aspergillaceae</taxon>
        <taxon>Penicillium</taxon>
    </lineage>
</organism>
<reference evidence="1" key="2">
    <citation type="journal article" date="2023" name="IMA Fungus">
        <title>Comparative genomic study of the Penicillium genus elucidates a diverse pangenome and 15 lateral gene transfer events.</title>
        <authorList>
            <person name="Petersen C."/>
            <person name="Sorensen T."/>
            <person name="Nielsen M.R."/>
            <person name="Sondergaard T.E."/>
            <person name="Sorensen J.L."/>
            <person name="Fitzpatrick D.A."/>
            <person name="Frisvad J.C."/>
            <person name="Nielsen K.L."/>
        </authorList>
    </citation>
    <scope>NUCLEOTIDE SEQUENCE</scope>
    <source>
        <strain evidence="1">IBT 35673</strain>
    </source>
</reference>
<evidence type="ECO:0000313" key="2">
    <source>
        <dbReference type="Proteomes" id="UP001147695"/>
    </source>
</evidence>
<comment type="caution">
    <text evidence="1">The sequence shown here is derived from an EMBL/GenBank/DDBJ whole genome shotgun (WGS) entry which is preliminary data.</text>
</comment>
<accession>A0A9W9UGG0</accession>
<dbReference type="EMBL" id="JAPZBQ010000003">
    <property type="protein sequence ID" value="KAJ5340072.1"/>
    <property type="molecule type" value="Genomic_DNA"/>
</dbReference>